<dbReference type="Proteomes" id="UP001497416">
    <property type="component" value="Unassembled WGS sequence"/>
</dbReference>
<evidence type="ECO:0000313" key="3">
    <source>
        <dbReference type="EMBL" id="CAL2089960.1"/>
    </source>
</evidence>
<keyword evidence="4" id="KW-1185">Reference proteome</keyword>
<gene>
    <name evidence="3" type="ORF">T190607A01A_30426</name>
</gene>
<feature type="transmembrane region" description="Helical" evidence="1">
    <location>
        <begin position="146"/>
        <end position="163"/>
    </location>
</feature>
<sequence length="265" mass="29519">MKKDKIPLKIALFFLFFLVLLIANQIVKNILIDEEITNYNIHLLIGIGSNIILSLVSLYFIKKNELLQLSGLHTFKAEKVHLLLFPLVFLVGINLVFGGDIPEFTPLQLIVLATYCLSIGFSEEFSIRGVLLPLLIKHGGGTKKSITRAIFISSLIFGLLHLIKFDKGLYGEISQVFFATFIGVLFGALLIATKSIYPLIVIHALIDFAAKIDSIGVPFEKTIASETDITGAIFLIILTLPCLLFGMYIIKKHIPEKIQLNEYQA</sequence>
<evidence type="ECO:0000313" key="4">
    <source>
        <dbReference type="Proteomes" id="UP001497416"/>
    </source>
</evidence>
<comment type="caution">
    <text evidence="3">The sequence shown here is derived from an EMBL/GenBank/DDBJ whole genome shotgun (WGS) entry which is preliminary data.</text>
</comment>
<evidence type="ECO:0000256" key="1">
    <source>
        <dbReference type="SAM" id="Phobius"/>
    </source>
</evidence>
<dbReference type="PANTHER" id="PTHR43592">
    <property type="entry name" value="CAAX AMINO TERMINAL PROTEASE"/>
    <property type="match status" value="1"/>
</dbReference>
<accession>A0ABP1EVA6</accession>
<feature type="transmembrane region" description="Helical" evidence="1">
    <location>
        <begin position="82"/>
        <end position="101"/>
    </location>
</feature>
<keyword evidence="1" id="KW-0812">Transmembrane</keyword>
<dbReference type="PANTHER" id="PTHR43592:SF15">
    <property type="entry name" value="CAAX AMINO TERMINAL PROTEASE FAMILY PROTEIN"/>
    <property type="match status" value="1"/>
</dbReference>
<feature type="transmembrane region" description="Helical" evidence="1">
    <location>
        <begin position="175"/>
        <end position="192"/>
    </location>
</feature>
<name>A0ABP1EVA6_9FLAO</name>
<evidence type="ECO:0000259" key="2">
    <source>
        <dbReference type="Pfam" id="PF02517"/>
    </source>
</evidence>
<keyword evidence="1" id="KW-1133">Transmembrane helix</keyword>
<keyword evidence="1" id="KW-0472">Membrane</keyword>
<dbReference type="RefSeq" id="WP_348712846.1">
    <property type="nucleotide sequence ID" value="NZ_CAXIXY010000005.1"/>
</dbReference>
<proteinExistence type="predicted"/>
<reference evidence="3 4" key="1">
    <citation type="submission" date="2024-05" db="EMBL/GenBank/DDBJ databases">
        <authorList>
            <person name="Duchaud E."/>
        </authorList>
    </citation>
    <scope>NUCLEOTIDE SEQUENCE [LARGE SCALE GENOMIC DNA]</scope>
    <source>
        <strain evidence="3">Ena-SAMPLE-TAB-13-05-2024-13:56:06:370-140302</strain>
    </source>
</reference>
<feature type="domain" description="CAAX prenyl protease 2/Lysostaphin resistance protein A-like" evidence="2">
    <location>
        <begin position="107"/>
        <end position="208"/>
    </location>
</feature>
<feature type="transmembrane region" description="Helical" evidence="1">
    <location>
        <begin position="107"/>
        <end position="125"/>
    </location>
</feature>
<protein>
    <submittedName>
        <fullName evidence="3">Abortive infection protein</fullName>
    </submittedName>
</protein>
<dbReference type="Pfam" id="PF02517">
    <property type="entry name" value="Rce1-like"/>
    <property type="match status" value="1"/>
</dbReference>
<organism evidence="3 4">
    <name type="scientific">Tenacibaculum platacis</name>
    <dbReference type="NCBI Taxonomy" id="3137852"/>
    <lineage>
        <taxon>Bacteria</taxon>
        <taxon>Pseudomonadati</taxon>
        <taxon>Bacteroidota</taxon>
        <taxon>Flavobacteriia</taxon>
        <taxon>Flavobacteriales</taxon>
        <taxon>Flavobacteriaceae</taxon>
        <taxon>Tenacibaculum</taxon>
    </lineage>
</organism>
<dbReference type="InterPro" id="IPR003675">
    <property type="entry name" value="Rce1/LyrA-like_dom"/>
</dbReference>
<dbReference type="EMBL" id="CAXIXY010000005">
    <property type="protein sequence ID" value="CAL2089960.1"/>
    <property type="molecule type" value="Genomic_DNA"/>
</dbReference>
<feature type="transmembrane region" description="Helical" evidence="1">
    <location>
        <begin position="41"/>
        <end position="61"/>
    </location>
</feature>
<feature type="transmembrane region" description="Helical" evidence="1">
    <location>
        <begin position="229"/>
        <end position="250"/>
    </location>
</feature>